<proteinExistence type="predicted"/>
<feature type="domain" description="Peptidase M16 N-terminal" evidence="1">
    <location>
        <begin position="66"/>
        <end position="151"/>
    </location>
</feature>
<evidence type="ECO:0000313" key="4">
    <source>
        <dbReference type="WBParaSite" id="PSU_v2.g1781.t1"/>
    </source>
</evidence>
<dbReference type="Proteomes" id="UP000887577">
    <property type="component" value="Unplaced"/>
</dbReference>
<dbReference type="InterPro" id="IPR011249">
    <property type="entry name" value="Metalloenz_LuxS/M16"/>
</dbReference>
<dbReference type="Pfam" id="PF00675">
    <property type="entry name" value="Peptidase_M16"/>
    <property type="match status" value="1"/>
</dbReference>
<dbReference type="InterPro" id="IPR007863">
    <property type="entry name" value="Peptidase_M16_C"/>
</dbReference>
<reference evidence="4" key="1">
    <citation type="submission" date="2022-11" db="UniProtKB">
        <authorList>
            <consortium name="WormBaseParasite"/>
        </authorList>
    </citation>
    <scope>IDENTIFICATION</scope>
</reference>
<dbReference type="GO" id="GO:0046872">
    <property type="term" value="F:metal ion binding"/>
    <property type="evidence" value="ECO:0007669"/>
    <property type="project" value="InterPro"/>
</dbReference>
<dbReference type="WBParaSite" id="PSU_v2.g1781.t1">
    <property type="protein sequence ID" value="PSU_v2.g1781.t1"/>
    <property type="gene ID" value="PSU_v2.g1781"/>
</dbReference>
<evidence type="ECO:0000313" key="3">
    <source>
        <dbReference type="Proteomes" id="UP000887577"/>
    </source>
</evidence>
<dbReference type="InterPro" id="IPR011765">
    <property type="entry name" value="Pept_M16_N"/>
</dbReference>
<dbReference type="SUPFAM" id="SSF63411">
    <property type="entry name" value="LuxS/MPP-like metallohydrolase"/>
    <property type="match status" value="4"/>
</dbReference>
<dbReference type="AlphaFoldDB" id="A0A914YET3"/>
<dbReference type="PANTHER" id="PTHR43016:SF16">
    <property type="entry name" value="METALLOPROTEASE, PUTATIVE (AFU_ORTHOLOGUE AFUA_4G07610)-RELATED"/>
    <property type="match status" value="1"/>
</dbReference>
<sequence length="1001" mass="113185">MAFRSARVPKMTQTIFKQVCSVQSNNRLKVSLYRSTLSGMRVAFVDQPSPVVNGWFSFATKATSDDGLPHTLEHLVFMGSHKYPYKGFLDSIANRCFASGTNGYTDEDHTAYSITTVGSEGFLKTLPVYLDHLLYPMLTPEQFTTEIHHINGEGRDGGVVYAEMQDHENDMDTRIDFTRRRLAFPEGNPFRCNTGGALPALRDLCSLERVTDFHKQHYNHTNMIITIVGPVDENKVIDILSNLETFGYQRSTSKKRPFDDVVLPERYDPKIEHVQCPVEDETNGTVSVTWQGPLHADPDISALQILLSYFCDGPDSPLQQRFVQIKDPICSDVSRESRERSRVELALRFGGVKRKFLKDEDLFSNIPLNVLRESKIDMDRMKAMIEQQIHQMDVMLEGNPTQYYHGIFSVYALYAPGVNASSDNVPYLEKRLNEVTNLKSLLQRDATYWEGLVKKYFTKDQIIVIGNPNAKLVDELAQKEEERVKAQIEKLGPEGVKKCGEALQKAVAKNEASAPTEDILRNFIVNQIDVKLIDVEREHKSSNSSNPYPTICHKVDSNFLHATVLFDLHSLPAEHRSAIQLYMELLTESDVKINGKVVSYENVATMLKKDFIAHKIDLGLKKDYEEFLAFHYILLPEKFENIAKWTEIFLKNVIFENSRIASVAKRLAGNASELKQDGDAIAQALMTKMIAAKDSNRLFNCLLSSAKFHKDVADHASSGTSDKMVNIMNDLAEKITACPANIHLIGNSDSLKTATSKGWKVTSKVENTTEFLTGSSEYSLDLSQNKGSTFCIPHGSSESAFLIQRSEAKFDFLDPRIVYAKLLSQYFCQCEGPLFTHIRGKGLAYGVYIYVTGNTGLGFYLYRAADMIKAYDESKRVVLETITSRTVDADQFEAAKRSLISDLVQSVSHVRKAGKFSIVEQLRGIAPNQSIVKYQVDQIWQATPEQMFDAVSQNFVDLFDDEKCIRSVVPYKTDLKKTQQFFKNTKTMKIDNLYFKNLITK</sequence>
<protein>
    <submittedName>
        <fullName evidence="4">Uncharacterized protein</fullName>
    </submittedName>
</protein>
<organism evidence="3 4">
    <name type="scientific">Panagrolaimus superbus</name>
    <dbReference type="NCBI Taxonomy" id="310955"/>
    <lineage>
        <taxon>Eukaryota</taxon>
        <taxon>Metazoa</taxon>
        <taxon>Ecdysozoa</taxon>
        <taxon>Nematoda</taxon>
        <taxon>Chromadorea</taxon>
        <taxon>Rhabditida</taxon>
        <taxon>Tylenchina</taxon>
        <taxon>Panagrolaimomorpha</taxon>
        <taxon>Panagrolaimoidea</taxon>
        <taxon>Panagrolaimidae</taxon>
        <taxon>Panagrolaimus</taxon>
    </lineage>
</organism>
<dbReference type="PANTHER" id="PTHR43016">
    <property type="entry name" value="PRESEQUENCE PROTEASE"/>
    <property type="match status" value="1"/>
</dbReference>
<dbReference type="FunFam" id="3.30.830.10:FF:000015">
    <property type="entry name" value="Putative zinc metalloprotease"/>
    <property type="match status" value="1"/>
</dbReference>
<keyword evidence="3" id="KW-1185">Reference proteome</keyword>
<evidence type="ECO:0000259" key="1">
    <source>
        <dbReference type="Pfam" id="PF00675"/>
    </source>
</evidence>
<dbReference type="Pfam" id="PF05193">
    <property type="entry name" value="Peptidase_M16_C"/>
    <property type="match status" value="1"/>
</dbReference>
<evidence type="ECO:0000259" key="2">
    <source>
        <dbReference type="Pfam" id="PF05193"/>
    </source>
</evidence>
<dbReference type="Gene3D" id="3.30.830.10">
    <property type="entry name" value="Metalloenzyme, LuxS/M16 peptidase-like"/>
    <property type="match status" value="4"/>
</dbReference>
<name>A0A914YET3_9BILA</name>
<accession>A0A914YET3</accession>
<feature type="domain" description="Peptidase M16 C-terminal" evidence="2">
    <location>
        <begin position="206"/>
        <end position="323"/>
    </location>
</feature>